<feature type="compositionally biased region" description="Polar residues" evidence="1">
    <location>
        <begin position="21"/>
        <end position="39"/>
    </location>
</feature>
<feature type="compositionally biased region" description="Low complexity" evidence="1">
    <location>
        <begin position="315"/>
        <end position="329"/>
    </location>
</feature>
<feature type="compositionally biased region" description="Basic and acidic residues" evidence="1">
    <location>
        <begin position="186"/>
        <end position="199"/>
    </location>
</feature>
<feature type="compositionally biased region" description="Polar residues" evidence="1">
    <location>
        <begin position="117"/>
        <end position="138"/>
    </location>
</feature>
<comment type="caution">
    <text evidence="2">The sequence shown here is derived from an EMBL/GenBank/DDBJ whole genome shotgun (WGS) entry which is preliminary data.</text>
</comment>
<keyword evidence="3" id="KW-1185">Reference proteome</keyword>
<dbReference type="Proteomes" id="UP001172159">
    <property type="component" value="Unassembled WGS sequence"/>
</dbReference>
<feature type="compositionally biased region" description="Basic and acidic residues" evidence="1">
    <location>
        <begin position="10"/>
        <end position="19"/>
    </location>
</feature>
<feature type="compositionally biased region" description="Basic and acidic residues" evidence="1">
    <location>
        <begin position="289"/>
        <end position="311"/>
    </location>
</feature>
<evidence type="ECO:0000313" key="3">
    <source>
        <dbReference type="Proteomes" id="UP001172159"/>
    </source>
</evidence>
<accession>A0AA40B7V5</accession>
<gene>
    <name evidence="2" type="ORF">B0T21DRAFT_370707</name>
</gene>
<feature type="compositionally biased region" description="Polar residues" evidence="1">
    <location>
        <begin position="94"/>
        <end position="103"/>
    </location>
</feature>
<proteinExistence type="predicted"/>
<protein>
    <recommendedName>
        <fullName evidence="4">t-SNARE coiled-coil homology domain-containing protein</fullName>
    </recommendedName>
</protein>
<organism evidence="2 3">
    <name type="scientific">Apiosordaria backusii</name>
    <dbReference type="NCBI Taxonomy" id="314023"/>
    <lineage>
        <taxon>Eukaryota</taxon>
        <taxon>Fungi</taxon>
        <taxon>Dikarya</taxon>
        <taxon>Ascomycota</taxon>
        <taxon>Pezizomycotina</taxon>
        <taxon>Sordariomycetes</taxon>
        <taxon>Sordariomycetidae</taxon>
        <taxon>Sordariales</taxon>
        <taxon>Lasiosphaeriaceae</taxon>
        <taxon>Apiosordaria</taxon>
    </lineage>
</organism>
<evidence type="ECO:0008006" key="4">
    <source>
        <dbReference type="Google" id="ProtNLM"/>
    </source>
</evidence>
<sequence>MGKFSSLFRSKSDEKDKPDQANVNPYAQQPSNDTYSAAPSFSAPREAPLGLPSGPRPGLPLGPRPGGAAPPPYSPQSSTYSSQNDAAFYDNKKTYGSATSSPSIGYGNERHGVPSGYGSNRYDNAASYGQNNNFQAPPQRQGGYGGLDDPNPLFDGHQQEGPYGVPQSEPDKKPYEEMTEEERLEEDIQSKKREANRIRMETEDTLDRVLGKIDYGNQQAEVAMENLQMQGDVIYNTKKSLGEASVQARIGKANIKDLEDANKSMFNFYAMSRKRRDGLDDERLAAEMQEKDERQRMHREAAAAKNRRDQRGNVSGFSSPSSASKPDFSKYVFEDNEDGEQALSEQRIHEKTERAIVGVQAIKAKMQAFSDEVDDQKVVLDDLGEIVSQENFSLYLSMLTM</sequence>
<feature type="compositionally biased region" description="Pro residues" evidence="1">
    <location>
        <begin position="54"/>
        <end position="74"/>
    </location>
</feature>
<name>A0AA40B7V5_9PEZI</name>
<feature type="region of interest" description="Disordered" evidence="1">
    <location>
        <begin position="1"/>
        <end position="199"/>
    </location>
</feature>
<dbReference type="AlphaFoldDB" id="A0AA40B7V5"/>
<reference evidence="2" key="1">
    <citation type="submission" date="2023-06" db="EMBL/GenBank/DDBJ databases">
        <title>Genome-scale phylogeny and comparative genomics of the fungal order Sordariales.</title>
        <authorList>
            <consortium name="Lawrence Berkeley National Laboratory"/>
            <person name="Hensen N."/>
            <person name="Bonometti L."/>
            <person name="Westerberg I."/>
            <person name="Brannstrom I.O."/>
            <person name="Guillou S."/>
            <person name="Cros-Aarteil S."/>
            <person name="Calhoun S."/>
            <person name="Haridas S."/>
            <person name="Kuo A."/>
            <person name="Mondo S."/>
            <person name="Pangilinan J."/>
            <person name="Riley R."/>
            <person name="Labutti K."/>
            <person name="Andreopoulos B."/>
            <person name="Lipzen A."/>
            <person name="Chen C."/>
            <person name="Yanf M."/>
            <person name="Daum C."/>
            <person name="Ng V."/>
            <person name="Clum A."/>
            <person name="Steindorff A."/>
            <person name="Ohm R."/>
            <person name="Martin F."/>
            <person name="Silar P."/>
            <person name="Natvig D."/>
            <person name="Lalanne C."/>
            <person name="Gautier V."/>
            <person name="Ament-Velasquez S.L."/>
            <person name="Kruys A."/>
            <person name="Hutchinson M.I."/>
            <person name="Powell A.J."/>
            <person name="Barry K."/>
            <person name="Miller A.N."/>
            <person name="Grigoriev I.V."/>
            <person name="Debuchy R."/>
            <person name="Gladieux P."/>
            <person name="Thoren M.H."/>
            <person name="Johannesson H."/>
        </authorList>
    </citation>
    <scope>NUCLEOTIDE SEQUENCE</scope>
    <source>
        <strain evidence="2">CBS 540.89</strain>
    </source>
</reference>
<feature type="region of interest" description="Disordered" evidence="1">
    <location>
        <begin position="289"/>
        <end position="329"/>
    </location>
</feature>
<evidence type="ECO:0000313" key="2">
    <source>
        <dbReference type="EMBL" id="KAK0729268.1"/>
    </source>
</evidence>
<evidence type="ECO:0000256" key="1">
    <source>
        <dbReference type="SAM" id="MobiDB-lite"/>
    </source>
</evidence>
<dbReference type="EMBL" id="JAUKTV010000009">
    <property type="protein sequence ID" value="KAK0729268.1"/>
    <property type="molecule type" value="Genomic_DNA"/>
</dbReference>